<dbReference type="GO" id="GO:0008081">
    <property type="term" value="F:phosphoric diester hydrolase activity"/>
    <property type="evidence" value="ECO:0007669"/>
    <property type="project" value="InterPro"/>
</dbReference>
<evidence type="ECO:0000256" key="1">
    <source>
        <dbReference type="SAM" id="MobiDB-lite"/>
    </source>
</evidence>
<organism evidence="3 4">
    <name type="scientific">Rothia santali</name>
    <dbReference type="NCBI Taxonomy" id="2949643"/>
    <lineage>
        <taxon>Bacteria</taxon>
        <taxon>Bacillati</taxon>
        <taxon>Actinomycetota</taxon>
        <taxon>Actinomycetes</taxon>
        <taxon>Micrococcales</taxon>
        <taxon>Micrococcaceae</taxon>
        <taxon>Rothia</taxon>
    </lineage>
</organism>
<protein>
    <submittedName>
        <fullName evidence="3">Esterase</fullName>
    </submittedName>
</protein>
<dbReference type="InterPro" id="IPR017946">
    <property type="entry name" value="PLC-like_Pdiesterase_TIM-brl"/>
</dbReference>
<dbReference type="PANTHER" id="PTHR46211">
    <property type="entry name" value="GLYCEROPHOSPHORYL DIESTER PHOSPHODIESTERASE"/>
    <property type="match status" value="1"/>
</dbReference>
<reference evidence="3" key="1">
    <citation type="submission" date="2022-06" db="EMBL/GenBank/DDBJ databases">
        <title>Rothia sp. isolated from sandalwood seedling.</title>
        <authorList>
            <person name="Tuikhar N."/>
            <person name="Kirdat K."/>
            <person name="Thorat V."/>
            <person name="Swetha P."/>
            <person name="Padma S."/>
            <person name="Sundararaj R."/>
            <person name="Yadav A."/>
        </authorList>
    </citation>
    <scope>NUCLEOTIDE SEQUENCE</scope>
    <source>
        <strain evidence="3">AR01</strain>
    </source>
</reference>
<dbReference type="GO" id="GO:0006629">
    <property type="term" value="P:lipid metabolic process"/>
    <property type="evidence" value="ECO:0007669"/>
    <property type="project" value="InterPro"/>
</dbReference>
<dbReference type="EMBL" id="JANAFB010000012">
    <property type="protein sequence ID" value="MCP3425694.1"/>
    <property type="molecule type" value="Genomic_DNA"/>
</dbReference>
<dbReference type="Pfam" id="PF03009">
    <property type="entry name" value="GDPD"/>
    <property type="match status" value="1"/>
</dbReference>
<dbReference type="PANTHER" id="PTHR46211:SF14">
    <property type="entry name" value="GLYCEROPHOSPHODIESTER PHOSPHODIESTERASE"/>
    <property type="match status" value="1"/>
</dbReference>
<gene>
    <name evidence="3" type="ORF">NBM05_06620</name>
</gene>
<feature type="domain" description="GP-PDE" evidence="2">
    <location>
        <begin position="17"/>
        <end position="272"/>
    </location>
</feature>
<dbReference type="Proteomes" id="UP001139502">
    <property type="component" value="Unassembled WGS sequence"/>
</dbReference>
<dbReference type="SUPFAM" id="SSF51695">
    <property type="entry name" value="PLC-like phosphodiesterases"/>
    <property type="match status" value="1"/>
</dbReference>
<dbReference type="PROSITE" id="PS51704">
    <property type="entry name" value="GP_PDE"/>
    <property type="match status" value="1"/>
</dbReference>
<proteinExistence type="predicted"/>
<sequence>MSDRDGQERPSGDGPRPEILAHRGFAPEGAENTLEAFRAAAELGVRWIETDVNTTADGVPVLIHDPSLERVTGVPDDVAAVTAERLEEVRLPGGEHVPTLARALAEFPELRFNIDIKDEGAVARIPGVVRAAGAEGRIRLASFSESRRRRVQRALEADGVRVLASPGYGGIFAFWLVTQLTGARGAAVVWPRVARLLRRWIAPFDALQVPASHRLGPITVHMATPRLVAAAHACGYRVEFWTVNSREEMRRLAALGADGLITDRCDLAVAEFPPAPDADTDADAERPGR</sequence>
<dbReference type="InterPro" id="IPR030395">
    <property type="entry name" value="GP_PDE_dom"/>
</dbReference>
<dbReference type="RefSeq" id="WP_254166030.1">
    <property type="nucleotide sequence ID" value="NZ_JANAFB010000012.1"/>
</dbReference>
<dbReference type="PROSITE" id="PS50007">
    <property type="entry name" value="PIPLC_X_DOMAIN"/>
    <property type="match status" value="1"/>
</dbReference>
<accession>A0A9X2KIB8</accession>
<comment type="caution">
    <text evidence="3">The sequence shown here is derived from an EMBL/GenBank/DDBJ whole genome shotgun (WGS) entry which is preliminary data.</text>
</comment>
<evidence type="ECO:0000313" key="3">
    <source>
        <dbReference type="EMBL" id="MCP3425694.1"/>
    </source>
</evidence>
<name>A0A9X2KIB8_9MICC</name>
<evidence type="ECO:0000259" key="2">
    <source>
        <dbReference type="PROSITE" id="PS51704"/>
    </source>
</evidence>
<feature type="region of interest" description="Disordered" evidence="1">
    <location>
        <begin position="1"/>
        <end position="21"/>
    </location>
</feature>
<evidence type="ECO:0000313" key="4">
    <source>
        <dbReference type="Proteomes" id="UP001139502"/>
    </source>
</evidence>
<keyword evidence="4" id="KW-1185">Reference proteome</keyword>
<dbReference type="AlphaFoldDB" id="A0A9X2KIB8"/>
<dbReference type="Gene3D" id="3.20.20.190">
    <property type="entry name" value="Phosphatidylinositol (PI) phosphodiesterase"/>
    <property type="match status" value="1"/>
</dbReference>